<keyword evidence="4" id="KW-0560">Oxidoreductase</keyword>
<dbReference type="GO" id="GO:0004497">
    <property type="term" value="F:monooxygenase activity"/>
    <property type="evidence" value="ECO:0007669"/>
    <property type="project" value="UniProtKB-KW"/>
</dbReference>
<evidence type="ECO:0000256" key="5">
    <source>
        <dbReference type="ARBA" id="ARBA00023033"/>
    </source>
</evidence>
<evidence type="ECO:0000256" key="2">
    <source>
        <dbReference type="ARBA" id="ARBA00022630"/>
    </source>
</evidence>
<dbReference type="Gene3D" id="3.50.50.60">
    <property type="entry name" value="FAD/NAD(P)-binding domain"/>
    <property type="match status" value="1"/>
</dbReference>
<name>A0A9W6WDZ8_CANBO</name>
<sequence>MKVVIVGAGLGGLSAAISVLMAGHEVLLLEGAHEISEVGAGLQILPNASRILRSYGLEKQLSKHYSTPRIVKMNRWKGGNLTSFDFVKQGEKMGSPFWDFHRADLQSCMLDRCKELGAEILCNSRVIGIQYDYVNMIATVTTSEGVKHSGDLIIGADGVNSKLRDLLVGHPDPPTPTGDLAYRVLLPGEKVLNDPELSKLITNPQVNYWLGPECHCVNYPVKKGKFFNFVLLCPDTVPEGMSICPGTVEEMKNIFVGWDERLLKLMDLFEGTMIDKWKLCYREGIDHWYHESGMLALLGDSVHATLPYLASGAGMAIEDGAVIGKLLERFPDKSQLKKALSIYESKRKLRTERIVQRGNQQQILYHLQDGPEQQERDRILSMGEDAPAGEPLVWRDREMAPWLLSYDAFADAAAEIQSKI</sequence>
<dbReference type="InterPro" id="IPR050493">
    <property type="entry name" value="FAD-dep_Monooxygenase_BioMet"/>
</dbReference>
<evidence type="ECO:0000256" key="3">
    <source>
        <dbReference type="ARBA" id="ARBA00022827"/>
    </source>
</evidence>
<protein>
    <submittedName>
        <fullName evidence="7">Unnamed protein product</fullName>
    </submittedName>
</protein>
<dbReference type="InterPro" id="IPR036188">
    <property type="entry name" value="FAD/NAD-bd_sf"/>
</dbReference>
<dbReference type="GO" id="GO:0071949">
    <property type="term" value="F:FAD binding"/>
    <property type="evidence" value="ECO:0007669"/>
    <property type="project" value="InterPro"/>
</dbReference>
<comment type="caution">
    <text evidence="7">The sequence shown here is derived from an EMBL/GenBank/DDBJ whole genome shotgun (WGS) entry which is preliminary data.</text>
</comment>
<dbReference type="PANTHER" id="PTHR13789">
    <property type="entry name" value="MONOOXYGENASE"/>
    <property type="match status" value="1"/>
</dbReference>
<keyword evidence="3" id="KW-0274">FAD</keyword>
<organism evidence="7 8">
    <name type="scientific">Candida boidinii</name>
    <name type="common">Yeast</name>
    <dbReference type="NCBI Taxonomy" id="5477"/>
    <lineage>
        <taxon>Eukaryota</taxon>
        <taxon>Fungi</taxon>
        <taxon>Dikarya</taxon>
        <taxon>Ascomycota</taxon>
        <taxon>Saccharomycotina</taxon>
        <taxon>Pichiomycetes</taxon>
        <taxon>Pichiales</taxon>
        <taxon>Pichiaceae</taxon>
        <taxon>Ogataea</taxon>
        <taxon>Ogataea/Candida clade</taxon>
    </lineage>
</organism>
<dbReference type="InterPro" id="IPR002938">
    <property type="entry name" value="FAD-bd"/>
</dbReference>
<dbReference type="PANTHER" id="PTHR13789:SF242">
    <property type="entry name" value="FAD-BINDING DOMAIN-CONTAINING PROTEIN"/>
    <property type="match status" value="1"/>
</dbReference>
<dbReference type="Proteomes" id="UP001165120">
    <property type="component" value="Unassembled WGS sequence"/>
</dbReference>
<comment type="similarity">
    <text evidence="1">Belongs to the paxM FAD-dependent monooxygenase family.</text>
</comment>
<feature type="domain" description="FAD-binding" evidence="6">
    <location>
        <begin position="2"/>
        <end position="357"/>
    </location>
</feature>
<dbReference type="FunFam" id="3.50.50.60:FF:000115">
    <property type="entry name" value="Salicylate hydroxylase, putative"/>
    <property type="match status" value="1"/>
</dbReference>
<reference evidence="7" key="1">
    <citation type="submission" date="2023-04" db="EMBL/GenBank/DDBJ databases">
        <title>Candida boidinii NBRC 10035.</title>
        <authorList>
            <person name="Ichikawa N."/>
            <person name="Sato H."/>
            <person name="Tonouchi N."/>
        </authorList>
    </citation>
    <scope>NUCLEOTIDE SEQUENCE</scope>
    <source>
        <strain evidence="7">NBRC 10035</strain>
    </source>
</reference>
<evidence type="ECO:0000256" key="1">
    <source>
        <dbReference type="ARBA" id="ARBA00007992"/>
    </source>
</evidence>
<dbReference type="PRINTS" id="PR00420">
    <property type="entry name" value="RNGMNOXGNASE"/>
</dbReference>
<gene>
    <name evidence="7" type="ORF">Cboi02_000043000</name>
</gene>
<keyword evidence="2" id="KW-0285">Flavoprotein</keyword>
<evidence type="ECO:0000259" key="6">
    <source>
        <dbReference type="Pfam" id="PF01494"/>
    </source>
</evidence>
<evidence type="ECO:0000313" key="7">
    <source>
        <dbReference type="EMBL" id="GME66996.1"/>
    </source>
</evidence>
<evidence type="ECO:0000313" key="8">
    <source>
        <dbReference type="Proteomes" id="UP001165120"/>
    </source>
</evidence>
<dbReference type="Pfam" id="PF01494">
    <property type="entry name" value="FAD_binding_3"/>
    <property type="match status" value="1"/>
</dbReference>
<accession>A0A9W6WDZ8</accession>
<evidence type="ECO:0000256" key="4">
    <source>
        <dbReference type="ARBA" id="ARBA00023002"/>
    </source>
</evidence>
<dbReference type="EMBL" id="BSXN01000078">
    <property type="protein sequence ID" value="GME66996.1"/>
    <property type="molecule type" value="Genomic_DNA"/>
</dbReference>
<dbReference type="SUPFAM" id="SSF54373">
    <property type="entry name" value="FAD-linked reductases, C-terminal domain"/>
    <property type="match status" value="1"/>
</dbReference>
<keyword evidence="8" id="KW-1185">Reference proteome</keyword>
<dbReference type="AlphaFoldDB" id="A0A9W6WDZ8"/>
<dbReference type="SUPFAM" id="SSF51905">
    <property type="entry name" value="FAD/NAD(P)-binding domain"/>
    <property type="match status" value="1"/>
</dbReference>
<proteinExistence type="inferred from homology"/>
<keyword evidence="5" id="KW-0503">Monooxygenase</keyword>